<dbReference type="AlphaFoldDB" id="X1GJL7"/>
<proteinExistence type="predicted"/>
<evidence type="ECO:0000313" key="1">
    <source>
        <dbReference type="EMBL" id="GAH41819.1"/>
    </source>
</evidence>
<gene>
    <name evidence="1" type="ORF">S03H2_16582</name>
</gene>
<sequence length="90" mass="10963">MFNSCWNINFELDAVYLNFLEYALNRFCKKKSMDLKIEHLNKVKSDYQFLLKIPKLKFTERVNALFNKIRNKLPCFFEDIFENETDQLKI</sequence>
<comment type="caution">
    <text evidence="1">The sequence shown here is derived from an EMBL/GenBank/DDBJ whole genome shotgun (WGS) entry which is preliminary data.</text>
</comment>
<protein>
    <submittedName>
        <fullName evidence="1">Uncharacterized protein</fullName>
    </submittedName>
</protein>
<name>X1GJL7_9ZZZZ</name>
<dbReference type="EMBL" id="BARU01008481">
    <property type="protein sequence ID" value="GAH41819.1"/>
    <property type="molecule type" value="Genomic_DNA"/>
</dbReference>
<reference evidence="1" key="1">
    <citation type="journal article" date="2014" name="Front. Microbiol.">
        <title>High frequency of phylogenetically diverse reductive dehalogenase-homologous genes in deep subseafloor sedimentary metagenomes.</title>
        <authorList>
            <person name="Kawai M."/>
            <person name="Futagami T."/>
            <person name="Toyoda A."/>
            <person name="Takaki Y."/>
            <person name="Nishi S."/>
            <person name="Hori S."/>
            <person name="Arai W."/>
            <person name="Tsubouchi T."/>
            <person name="Morono Y."/>
            <person name="Uchiyama I."/>
            <person name="Ito T."/>
            <person name="Fujiyama A."/>
            <person name="Inagaki F."/>
            <person name="Takami H."/>
        </authorList>
    </citation>
    <scope>NUCLEOTIDE SEQUENCE</scope>
    <source>
        <strain evidence="1">Expedition CK06-06</strain>
    </source>
</reference>
<accession>X1GJL7</accession>
<organism evidence="1">
    <name type="scientific">marine sediment metagenome</name>
    <dbReference type="NCBI Taxonomy" id="412755"/>
    <lineage>
        <taxon>unclassified sequences</taxon>
        <taxon>metagenomes</taxon>
        <taxon>ecological metagenomes</taxon>
    </lineage>
</organism>